<gene>
    <name evidence="2" type="ORF">PRVXT_000743</name>
</gene>
<keyword evidence="1" id="KW-0812">Transmembrane</keyword>
<dbReference type="InterPro" id="IPR002798">
    <property type="entry name" value="SpoIIM-like"/>
</dbReference>
<accession>A0AAU7VN87</accession>
<protein>
    <submittedName>
        <fullName evidence="2">Stage II sporulation protein M</fullName>
    </submittedName>
</protein>
<reference evidence="2" key="2">
    <citation type="submission" date="2024-06" db="EMBL/GenBank/DDBJ databases">
        <authorList>
            <person name="Petrova K.O."/>
            <person name="Toshchakov S.V."/>
            <person name="Boltjanskaja Y.V."/>
            <person name="Kevbrin V."/>
        </authorList>
    </citation>
    <scope>NUCLEOTIDE SEQUENCE</scope>
    <source>
        <strain evidence="2">Z-910T</strain>
    </source>
</reference>
<proteinExistence type="predicted"/>
<feature type="transmembrane region" description="Helical" evidence="1">
    <location>
        <begin position="20"/>
        <end position="39"/>
    </location>
</feature>
<evidence type="ECO:0000313" key="2">
    <source>
        <dbReference type="EMBL" id="XBX75604.1"/>
    </source>
</evidence>
<dbReference type="PANTHER" id="PTHR35337:SF1">
    <property type="entry name" value="SLR1478 PROTEIN"/>
    <property type="match status" value="1"/>
</dbReference>
<name>A0AAU7VN87_9FIRM</name>
<dbReference type="EMBL" id="CP158367">
    <property type="protein sequence ID" value="XBX75604.1"/>
    <property type="molecule type" value="Genomic_DNA"/>
</dbReference>
<dbReference type="RefSeq" id="WP_350344347.1">
    <property type="nucleotide sequence ID" value="NZ_CP158367.1"/>
</dbReference>
<keyword evidence="1" id="KW-1133">Transmembrane helix</keyword>
<sequence>MLLDLYKKHWDLFKHHYAKPTALITLASLVIALVGYFYFIKNEAVMLEFFNDLMLHFESMGVGEQTTHSELFTIVLFNNLRVSAFMIILGFIPVIVLPSLSGVATTMSVSMVTAFFSINDMYPLHMLAFGIFPHGIIELFAIYLAGGIGVYMSLNLFKKIFSPKRAEIKIGSIIKQSLLSYLLLVAPLIILAALIEGFITPVLIESFYPGF</sequence>
<organism evidence="2">
    <name type="scientific">Proteinivorax tanatarense</name>
    <dbReference type="NCBI Taxonomy" id="1260629"/>
    <lineage>
        <taxon>Bacteria</taxon>
        <taxon>Bacillati</taxon>
        <taxon>Bacillota</taxon>
        <taxon>Clostridia</taxon>
        <taxon>Eubacteriales</taxon>
        <taxon>Proteinivoracaceae</taxon>
        <taxon>Proteinivorax</taxon>
    </lineage>
</organism>
<dbReference type="PANTHER" id="PTHR35337">
    <property type="entry name" value="SLR1478 PROTEIN"/>
    <property type="match status" value="1"/>
</dbReference>
<dbReference type="AlphaFoldDB" id="A0AAU7VN87"/>
<feature type="transmembrane region" description="Helical" evidence="1">
    <location>
        <begin position="178"/>
        <end position="204"/>
    </location>
</feature>
<feature type="transmembrane region" description="Helical" evidence="1">
    <location>
        <begin position="84"/>
        <end position="116"/>
    </location>
</feature>
<reference evidence="2" key="1">
    <citation type="journal article" date="2013" name="Extremophiles">
        <title>Proteinivorax tanatarense gen. nov., sp. nov., an anaerobic, haloalkaliphilic, proteolytic bacterium isolated from a decaying algal bloom, and proposal of Proteinivoraceae fam. nov.</title>
        <authorList>
            <person name="Kevbrin V."/>
            <person name="Boltyanskaya Y."/>
            <person name="Zhilina T."/>
            <person name="Kolganova T."/>
            <person name="Lavrentjeva E."/>
            <person name="Kuznetsov B."/>
        </authorList>
    </citation>
    <scope>NUCLEOTIDE SEQUENCE</scope>
    <source>
        <strain evidence="2">Z-910T</strain>
    </source>
</reference>
<evidence type="ECO:0000256" key="1">
    <source>
        <dbReference type="SAM" id="Phobius"/>
    </source>
</evidence>
<dbReference type="Pfam" id="PF01944">
    <property type="entry name" value="SpoIIM"/>
    <property type="match status" value="1"/>
</dbReference>
<feature type="transmembrane region" description="Helical" evidence="1">
    <location>
        <begin position="136"/>
        <end position="157"/>
    </location>
</feature>
<keyword evidence="1" id="KW-0472">Membrane</keyword>